<evidence type="ECO:0000256" key="3">
    <source>
        <dbReference type="ARBA" id="ARBA00023002"/>
    </source>
</evidence>
<dbReference type="InterPro" id="IPR000415">
    <property type="entry name" value="Nitroreductase-like"/>
</dbReference>
<organism evidence="5 6">
    <name type="scientific">Plantactinospora siamensis</name>
    <dbReference type="NCBI Taxonomy" id="555372"/>
    <lineage>
        <taxon>Bacteria</taxon>
        <taxon>Bacillati</taxon>
        <taxon>Actinomycetota</taxon>
        <taxon>Actinomycetes</taxon>
        <taxon>Micromonosporales</taxon>
        <taxon>Micromonosporaceae</taxon>
        <taxon>Plantactinospora</taxon>
    </lineage>
</organism>
<dbReference type="PANTHER" id="PTHR23026:SF90">
    <property type="entry name" value="IODOTYROSINE DEIODINASE 1"/>
    <property type="match status" value="1"/>
</dbReference>
<keyword evidence="3" id="KW-0560">Oxidoreductase</keyword>
<evidence type="ECO:0000256" key="2">
    <source>
        <dbReference type="ARBA" id="ARBA00022643"/>
    </source>
</evidence>
<protein>
    <submittedName>
        <fullName evidence="5">Nitroreductase family protein</fullName>
    </submittedName>
</protein>
<dbReference type="CDD" id="cd02062">
    <property type="entry name" value="Nitro_FMN_reductase"/>
    <property type="match status" value="1"/>
</dbReference>
<dbReference type="Pfam" id="PF00881">
    <property type="entry name" value="Nitroreductase"/>
    <property type="match status" value="1"/>
</dbReference>
<dbReference type="InterPro" id="IPR029479">
    <property type="entry name" value="Nitroreductase"/>
</dbReference>
<gene>
    <name evidence="5" type="ORF">ACFFHU_11515</name>
</gene>
<reference evidence="5 6" key="1">
    <citation type="submission" date="2024-09" db="EMBL/GenBank/DDBJ databases">
        <authorList>
            <person name="Sun Q."/>
            <person name="Mori K."/>
        </authorList>
    </citation>
    <scope>NUCLEOTIDE SEQUENCE [LARGE SCALE GENOMIC DNA]</scope>
    <source>
        <strain evidence="5 6">TBRC 2205</strain>
    </source>
</reference>
<evidence type="ECO:0000256" key="1">
    <source>
        <dbReference type="ARBA" id="ARBA00022630"/>
    </source>
</evidence>
<name>A0ABV6NXH8_9ACTN</name>
<feature type="domain" description="Nitroreductase" evidence="4">
    <location>
        <begin position="7"/>
        <end position="173"/>
    </location>
</feature>
<dbReference type="SUPFAM" id="SSF55469">
    <property type="entry name" value="FMN-dependent nitroreductase-like"/>
    <property type="match status" value="1"/>
</dbReference>
<accession>A0ABV6NXH8</accession>
<dbReference type="InterPro" id="IPR050627">
    <property type="entry name" value="Nitroreductase/BluB"/>
</dbReference>
<evidence type="ECO:0000313" key="5">
    <source>
        <dbReference type="EMBL" id="MFC0564758.1"/>
    </source>
</evidence>
<comment type="caution">
    <text evidence="5">The sequence shown here is derived from an EMBL/GenBank/DDBJ whole genome shotgun (WGS) entry which is preliminary data.</text>
</comment>
<keyword evidence="1" id="KW-0285">Flavoprotein</keyword>
<dbReference type="Gene3D" id="3.40.109.10">
    <property type="entry name" value="NADH Oxidase"/>
    <property type="match status" value="1"/>
</dbReference>
<dbReference type="RefSeq" id="WP_377338013.1">
    <property type="nucleotide sequence ID" value="NZ_JBHLUE010000008.1"/>
</dbReference>
<sequence length="208" mass="23519">MEFSEVVRRRRMVRNYDPDRPVPAEVVERLLDHAVRAPSAGFAQGWGFLVLDSPADLDRFWSVTTPGGVAENRWLTGMRRAPLIVVPHANKSAYLDRYAEPDKGWADRDERRWPVPYWQIDTGFAALLMLLTAVDEGLGACFFGIPPERLDPFREAFEVPDRYLPIGALTIGYRAPDHRSPSLRRGRRPVAEVVHRGRWQATAAAGEG</sequence>
<keyword evidence="2" id="KW-0288">FMN</keyword>
<dbReference type="PANTHER" id="PTHR23026">
    <property type="entry name" value="NADPH NITROREDUCTASE"/>
    <property type="match status" value="1"/>
</dbReference>
<dbReference type="EMBL" id="JBHLUE010000008">
    <property type="protein sequence ID" value="MFC0564758.1"/>
    <property type="molecule type" value="Genomic_DNA"/>
</dbReference>
<evidence type="ECO:0000313" key="6">
    <source>
        <dbReference type="Proteomes" id="UP001589894"/>
    </source>
</evidence>
<dbReference type="Proteomes" id="UP001589894">
    <property type="component" value="Unassembled WGS sequence"/>
</dbReference>
<keyword evidence="6" id="KW-1185">Reference proteome</keyword>
<proteinExistence type="predicted"/>
<evidence type="ECO:0000259" key="4">
    <source>
        <dbReference type="Pfam" id="PF00881"/>
    </source>
</evidence>